<dbReference type="EMBL" id="VFPP01000001">
    <property type="protein sequence ID" value="TQM79397.1"/>
    <property type="molecule type" value="Genomic_DNA"/>
</dbReference>
<reference evidence="2 3" key="1">
    <citation type="submission" date="2019-06" db="EMBL/GenBank/DDBJ databases">
        <title>Sequencing the genomes of 1000 actinobacteria strains.</title>
        <authorList>
            <person name="Klenk H.-P."/>
        </authorList>
    </citation>
    <scope>NUCLEOTIDE SEQUENCE [LARGE SCALE GENOMIC DNA]</scope>
    <source>
        <strain evidence="2 3">DSM 45456</strain>
    </source>
</reference>
<dbReference type="RefSeq" id="WP_141976673.1">
    <property type="nucleotide sequence ID" value="NZ_VFPP01000001.1"/>
</dbReference>
<evidence type="ECO:0000313" key="3">
    <source>
        <dbReference type="Proteomes" id="UP000316628"/>
    </source>
</evidence>
<feature type="region of interest" description="Disordered" evidence="1">
    <location>
        <begin position="1"/>
        <end position="36"/>
    </location>
</feature>
<sequence>MTPLTEALVDDRAAHPRPRAQESAARRCSHPDSLAAPALSGTATAEAVRIAPGWRAVLRTSADHTVELLCVENTAQAPQEFAPIEHWPSARTSGHPITFVSGEITSGRTVDGVDFYTVPPAGYLWLCCTKVIGRR</sequence>
<proteinExistence type="predicted"/>
<gene>
    <name evidence="2" type="ORF">FHX81_1704</name>
</gene>
<accession>A0A543J998</accession>
<keyword evidence="3" id="KW-1185">Reference proteome</keyword>
<evidence type="ECO:0000256" key="1">
    <source>
        <dbReference type="SAM" id="MobiDB-lite"/>
    </source>
</evidence>
<name>A0A543J998_9PSEU</name>
<evidence type="ECO:0000313" key="2">
    <source>
        <dbReference type="EMBL" id="TQM79397.1"/>
    </source>
</evidence>
<comment type="caution">
    <text evidence="2">The sequence shown here is derived from an EMBL/GenBank/DDBJ whole genome shotgun (WGS) entry which is preliminary data.</text>
</comment>
<protein>
    <submittedName>
        <fullName evidence="2">Uncharacterized protein</fullName>
    </submittedName>
</protein>
<dbReference type="Proteomes" id="UP000316628">
    <property type="component" value="Unassembled WGS sequence"/>
</dbReference>
<dbReference type="OrthoDB" id="5243103at2"/>
<organism evidence="2 3">
    <name type="scientific">Saccharothrix saharensis</name>
    <dbReference type="NCBI Taxonomy" id="571190"/>
    <lineage>
        <taxon>Bacteria</taxon>
        <taxon>Bacillati</taxon>
        <taxon>Actinomycetota</taxon>
        <taxon>Actinomycetes</taxon>
        <taxon>Pseudonocardiales</taxon>
        <taxon>Pseudonocardiaceae</taxon>
        <taxon>Saccharothrix</taxon>
    </lineage>
</organism>
<dbReference type="AlphaFoldDB" id="A0A543J998"/>